<feature type="compositionally biased region" description="Basic and acidic residues" evidence="1">
    <location>
        <begin position="1"/>
        <end position="39"/>
    </location>
</feature>
<reference evidence="3" key="1">
    <citation type="submission" date="2016-06" db="EMBL/GenBank/DDBJ databases">
        <title>Parallel loss of symbiosis genes in relatives of nitrogen-fixing non-legume Parasponia.</title>
        <authorList>
            <person name="Van Velzen R."/>
            <person name="Holmer R."/>
            <person name="Bu F."/>
            <person name="Rutten L."/>
            <person name="Van Zeijl A."/>
            <person name="Liu W."/>
            <person name="Santuari L."/>
            <person name="Cao Q."/>
            <person name="Sharma T."/>
            <person name="Shen D."/>
            <person name="Roswanjaya Y."/>
            <person name="Wardhani T."/>
            <person name="Kalhor M.S."/>
            <person name="Jansen J."/>
            <person name="Van den Hoogen J."/>
            <person name="Gungor B."/>
            <person name="Hartog M."/>
            <person name="Hontelez J."/>
            <person name="Verver J."/>
            <person name="Yang W.-C."/>
            <person name="Schijlen E."/>
            <person name="Repin R."/>
            <person name="Schilthuizen M."/>
            <person name="Schranz E."/>
            <person name="Heidstra R."/>
            <person name="Miyata K."/>
            <person name="Fedorova E."/>
            <person name="Kohlen W."/>
            <person name="Bisseling T."/>
            <person name="Smit S."/>
            <person name="Geurts R."/>
        </authorList>
    </citation>
    <scope>NUCLEOTIDE SEQUENCE [LARGE SCALE GENOMIC DNA]</scope>
    <source>
        <strain evidence="3">cv. WU1-14</strain>
    </source>
</reference>
<evidence type="ECO:0000256" key="1">
    <source>
        <dbReference type="SAM" id="MobiDB-lite"/>
    </source>
</evidence>
<comment type="caution">
    <text evidence="2">The sequence shown here is derived from an EMBL/GenBank/DDBJ whole genome shotgun (WGS) entry which is preliminary data.</text>
</comment>
<evidence type="ECO:0000313" key="3">
    <source>
        <dbReference type="Proteomes" id="UP000237105"/>
    </source>
</evidence>
<protein>
    <submittedName>
        <fullName evidence="2">Uncharacterized protein</fullName>
    </submittedName>
</protein>
<accession>A0A2P5DL50</accession>
<dbReference type="AlphaFoldDB" id="A0A2P5DL50"/>
<keyword evidence="3" id="KW-1185">Reference proteome</keyword>
<organism evidence="2 3">
    <name type="scientific">Parasponia andersonii</name>
    <name type="common">Sponia andersonii</name>
    <dbReference type="NCBI Taxonomy" id="3476"/>
    <lineage>
        <taxon>Eukaryota</taxon>
        <taxon>Viridiplantae</taxon>
        <taxon>Streptophyta</taxon>
        <taxon>Embryophyta</taxon>
        <taxon>Tracheophyta</taxon>
        <taxon>Spermatophyta</taxon>
        <taxon>Magnoliopsida</taxon>
        <taxon>eudicotyledons</taxon>
        <taxon>Gunneridae</taxon>
        <taxon>Pentapetalae</taxon>
        <taxon>rosids</taxon>
        <taxon>fabids</taxon>
        <taxon>Rosales</taxon>
        <taxon>Cannabaceae</taxon>
        <taxon>Parasponia</taxon>
    </lineage>
</organism>
<dbReference type="OrthoDB" id="10344238at2759"/>
<name>A0A2P5DL50_PARAD</name>
<dbReference type="Proteomes" id="UP000237105">
    <property type="component" value="Unassembled WGS sequence"/>
</dbReference>
<evidence type="ECO:0000313" key="2">
    <source>
        <dbReference type="EMBL" id="PON73988.1"/>
    </source>
</evidence>
<feature type="region of interest" description="Disordered" evidence="1">
    <location>
        <begin position="1"/>
        <end position="46"/>
    </location>
</feature>
<dbReference type="EMBL" id="JXTB01000031">
    <property type="protein sequence ID" value="PON73988.1"/>
    <property type="molecule type" value="Genomic_DNA"/>
</dbReference>
<gene>
    <name evidence="2" type="ORF">PanWU01x14_055380</name>
</gene>
<sequence length="46" mass="5264">MAASEYRRRREVEIGGDNERGDENSDVHQFEVEGKDRISGRSRGVI</sequence>
<proteinExistence type="predicted"/>